<reference evidence="2" key="1">
    <citation type="submission" date="2021-02" db="EMBL/GenBank/DDBJ databases">
        <authorList>
            <person name="Nowell W R."/>
        </authorList>
    </citation>
    <scope>NUCLEOTIDE SEQUENCE</scope>
</reference>
<dbReference type="InterPro" id="IPR054491">
    <property type="entry name" value="MGH1-like_GH"/>
</dbReference>
<evidence type="ECO:0000313" key="2">
    <source>
        <dbReference type="EMBL" id="CAF1498239.1"/>
    </source>
</evidence>
<comment type="caution">
    <text evidence="2">The sequence shown here is derived from an EMBL/GenBank/DDBJ whole genome shotgun (WGS) entry which is preliminary data.</text>
</comment>
<dbReference type="Pfam" id="PF22422">
    <property type="entry name" value="MGH1-like_GH"/>
    <property type="match status" value="1"/>
</dbReference>
<protein>
    <recommendedName>
        <fullName evidence="1">Mannosylglycerate hydrolase MGH1-like glycoside hydrolase domain-containing protein</fullName>
    </recommendedName>
</protein>
<name>A0A815SW34_9BILA</name>
<sequence>MPDKWEYPWYASWDLAFHCIPLASIDVQFAKDQLVLLLREWYMNPYGQLPAYEWSFSDVNPPVHAWACMQVYKIDKERVEALLDENEFLSPGGIRSLSKIHQKPYTVIIDGKEFGLNYQPGESNSNLFWTLNSIKFY</sequence>
<dbReference type="EMBL" id="CAJNOT010006917">
    <property type="protein sequence ID" value="CAF1498239.1"/>
    <property type="molecule type" value="Genomic_DNA"/>
</dbReference>
<feature type="domain" description="Mannosylglycerate hydrolase MGH1-like glycoside hydrolase" evidence="1">
    <location>
        <begin position="7"/>
        <end position="83"/>
    </location>
</feature>
<evidence type="ECO:0000313" key="3">
    <source>
        <dbReference type="Proteomes" id="UP000663864"/>
    </source>
</evidence>
<dbReference type="GO" id="GO:0009311">
    <property type="term" value="P:oligosaccharide metabolic process"/>
    <property type="evidence" value="ECO:0007669"/>
    <property type="project" value="InterPro"/>
</dbReference>
<dbReference type="PANTHER" id="PTHR10412:SF10">
    <property type="entry name" value="GLYCOSYL HYDROLASE FAMILY 63 C-TERMINAL DOMAIN-CONTAINING PROTEIN"/>
    <property type="match status" value="1"/>
</dbReference>
<dbReference type="PANTHER" id="PTHR10412">
    <property type="entry name" value="MANNOSYL-OLIGOSACCHARIDE GLUCOSIDASE"/>
    <property type="match status" value="1"/>
</dbReference>
<evidence type="ECO:0000259" key="1">
    <source>
        <dbReference type="Pfam" id="PF22422"/>
    </source>
</evidence>
<accession>A0A815SW34</accession>
<dbReference type="GO" id="GO:0004573">
    <property type="term" value="F:Glc3Man9GlcNAc2 oligosaccharide glucosidase activity"/>
    <property type="evidence" value="ECO:0007669"/>
    <property type="project" value="InterPro"/>
</dbReference>
<dbReference type="Gene3D" id="1.50.10.10">
    <property type="match status" value="1"/>
</dbReference>
<dbReference type="Proteomes" id="UP000663864">
    <property type="component" value="Unassembled WGS sequence"/>
</dbReference>
<dbReference type="SUPFAM" id="SSF48208">
    <property type="entry name" value="Six-hairpin glycosidases"/>
    <property type="match status" value="1"/>
</dbReference>
<dbReference type="AlphaFoldDB" id="A0A815SW34"/>
<dbReference type="InterPro" id="IPR012341">
    <property type="entry name" value="6hp_glycosidase-like_sf"/>
</dbReference>
<dbReference type="InterPro" id="IPR004888">
    <property type="entry name" value="Glycoside_hydrolase_63"/>
</dbReference>
<proteinExistence type="predicted"/>
<gene>
    <name evidence="2" type="ORF">ZHD862_LOCUS37324</name>
</gene>
<dbReference type="InterPro" id="IPR008928">
    <property type="entry name" value="6-hairpin_glycosidase_sf"/>
</dbReference>
<organism evidence="2 3">
    <name type="scientific">Rotaria sordida</name>
    <dbReference type="NCBI Taxonomy" id="392033"/>
    <lineage>
        <taxon>Eukaryota</taxon>
        <taxon>Metazoa</taxon>
        <taxon>Spiralia</taxon>
        <taxon>Gnathifera</taxon>
        <taxon>Rotifera</taxon>
        <taxon>Eurotatoria</taxon>
        <taxon>Bdelloidea</taxon>
        <taxon>Philodinida</taxon>
        <taxon>Philodinidae</taxon>
        <taxon>Rotaria</taxon>
    </lineage>
</organism>